<dbReference type="Gene3D" id="3.40.50.300">
    <property type="entry name" value="P-loop containing nucleotide triphosphate hydrolases"/>
    <property type="match status" value="1"/>
</dbReference>
<dbReference type="GO" id="GO:0005524">
    <property type="term" value="F:ATP binding"/>
    <property type="evidence" value="ECO:0007669"/>
    <property type="project" value="UniProtKB-KW"/>
</dbReference>
<keyword evidence="5 10" id="KW-0067">ATP-binding</keyword>
<evidence type="ECO:0000313" key="15">
    <source>
        <dbReference type="Proteomes" id="UP000287156"/>
    </source>
</evidence>
<feature type="domain" description="Sporulation stage IV protein A C-terminal" evidence="13">
    <location>
        <begin position="417"/>
        <end position="492"/>
    </location>
</feature>
<dbReference type="InterPro" id="IPR027417">
    <property type="entry name" value="P-loop_NTPase"/>
</dbReference>
<dbReference type="AlphaFoldDB" id="A0A429XY47"/>
<evidence type="ECO:0000256" key="2">
    <source>
        <dbReference type="ARBA" id="ARBA00022490"/>
    </source>
</evidence>
<dbReference type="EMBL" id="QYTV02000005">
    <property type="protein sequence ID" value="RST73666.1"/>
    <property type="molecule type" value="Genomic_DNA"/>
</dbReference>
<gene>
    <name evidence="14" type="primary">spoIVA</name>
    <name evidence="14" type="ORF">D4T97_012350</name>
</gene>
<reference evidence="14" key="1">
    <citation type="submission" date="2018-12" db="EMBL/GenBank/DDBJ databases">
        <authorList>
            <person name="Sun L."/>
            <person name="Chen Z."/>
        </authorList>
    </citation>
    <scope>NUCLEOTIDE SEQUENCE [LARGE SCALE GENOMIC DNA]</scope>
    <source>
        <strain evidence="14">3-2-2</strain>
    </source>
</reference>
<dbReference type="InterPro" id="IPR046842">
    <property type="entry name" value="SpoIVA_ATPase"/>
</dbReference>
<keyword evidence="2 10" id="KW-0963">Cytoplasm</keyword>
<dbReference type="RefSeq" id="WP_126051055.1">
    <property type="nucleotide sequence ID" value="NZ_QYTV02000005.1"/>
</dbReference>
<evidence type="ECO:0000256" key="9">
    <source>
        <dbReference type="ARBA" id="ARBA00082123"/>
    </source>
</evidence>
<organism evidence="14 15">
    <name type="scientific">Siminovitchia acidinfaciens</name>
    <dbReference type="NCBI Taxonomy" id="2321395"/>
    <lineage>
        <taxon>Bacteria</taxon>
        <taxon>Bacillati</taxon>
        <taxon>Bacillota</taxon>
        <taxon>Bacilli</taxon>
        <taxon>Bacillales</taxon>
        <taxon>Bacillaceae</taxon>
        <taxon>Siminovitchia</taxon>
    </lineage>
</organism>
<dbReference type="GO" id="GO:0042244">
    <property type="term" value="P:spore wall assembly"/>
    <property type="evidence" value="ECO:0007669"/>
    <property type="project" value="UniProtKB-ARBA"/>
</dbReference>
<evidence type="ECO:0000256" key="4">
    <source>
        <dbReference type="ARBA" id="ARBA00022801"/>
    </source>
</evidence>
<comment type="function">
    <text evidence="10">ATPase. Has a role at an early stage in the morphogenesis of the spore coat.</text>
</comment>
<dbReference type="SUPFAM" id="SSF52540">
    <property type="entry name" value="P-loop containing nucleoside triphosphate hydrolases"/>
    <property type="match status" value="1"/>
</dbReference>
<evidence type="ECO:0000259" key="11">
    <source>
        <dbReference type="Pfam" id="PF09547"/>
    </source>
</evidence>
<keyword evidence="4 10" id="KW-0378">Hydrolase</keyword>
<evidence type="ECO:0000256" key="10">
    <source>
        <dbReference type="PIRNR" id="PIRNR007466"/>
    </source>
</evidence>
<dbReference type="GO" id="GO:0005737">
    <property type="term" value="C:cytoplasm"/>
    <property type="evidence" value="ECO:0007669"/>
    <property type="project" value="UniProtKB-SubCell"/>
</dbReference>
<dbReference type="Pfam" id="PF09547">
    <property type="entry name" value="SpoIVA_ATPase"/>
    <property type="match status" value="1"/>
</dbReference>
<dbReference type="InterPro" id="IPR046840">
    <property type="entry name" value="SpoIVA_C"/>
</dbReference>
<evidence type="ECO:0000313" key="14">
    <source>
        <dbReference type="EMBL" id="RST73666.1"/>
    </source>
</evidence>
<dbReference type="InterPro" id="IPR014201">
    <property type="entry name" value="Spore_IV_A"/>
</dbReference>
<comment type="caution">
    <text evidence="14">The sequence shown here is derived from an EMBL/GenBank/DDBJ whole genome shotgun (WGS) entry which is preliminary data.</text>
</comment>
<feature type="domain" description="Stage IV sporulation protein A middle" evidence="12">
    <location>
        <begin position="238"/>
        <end position="416"/>
    </location>
</feature>
<evidence type="ECO:0000259" key="12">
    <source>
        <dbReference type="Pfam" id="PF20438"/>
    </source>
</evidence>
<evidence type="ECO:0000256" key="5">
    <source>
        <dbReference type="ARBA" id="ARBA00022840"/>
    </source>
</evidence>
<comment type="subcellular location">
    <subcellularLocation>
        <location evidence="1 10">Cytoplasm</location>
    </subcellularLocation>
</comment>
<dbReference type="Proteomes" id="UP000287156">
    <property type="component" value="Unassembled WGS sequence"/>
</dbReference>
<dbReference type="Pfam" id="PF20438">
    <property type="entry name" value="SpoIVA_middle"/>
    <property type="match status" value="1"/>
</dbReference>
<evidence type="ECO:0000256" key="6">
    <source>
        <dbReference type="ARBA" id="ARBA00022969"/>
    </source>
</evidence>
<comment type="catalytic activity">
    <reaction evidence="7 10">
        <text>ATP + H2O = ADP + phosphate + H(+)</text>
        <dbReference type="Rhea" id="RHEA:13065"/>
        <dbReference type="ChEBI" id="CHEBI:15377"/>
        <dbReference type="ChEBI" id="CHEBI:15378"/>
        <dbReference type="ChEBI" id="CHEBI:30616"/>
        <dbReference type="ChEBI" id="CHEBI:43474"/>
        <dbReference type="ChEBI" id="CHEBI:456216"/>
    </reaction>
</comment>
<proteinExistence type="predicted"/>
<protein>
    <recommendedName>
        <fullName evidence="8 10">Stage IV sporulation protein A</fullName>
        <ecNumber evidence="10">3.6.1.-</ecNumber>
    </recommendedName>
    <alternativeName>
        <fullName evidence="9 10">Coat morphogenetic protein SpoIVA</fullName>
    </alternativeName>
</protein>
<dbReference type="NCBIfam" id="TIGR02836">
    <property type="entry name" value="spore_IV_A"/>
    <property type="match status" value="1"/>
</dbReference>
<dbReference type="OrthoDB" id="9761464at2"/>
<keyword evidence="6 10" id="KW-0749">Sporulation</keyword>
<evidence type="ECO:0000256" key="7">
    <source>
        <dbReference type="ARBA" id="ARBA00049360"/>
    </source>
</evidence>
<dbReference type="InterPro" id="IPR046841">
    <property type="entry name" value="SpoIVA_middle"/>
</dbReference>
<dbReference type="FunFam" id="3.40.50.300:FF:000648">
    <property type="entry name" value="Stage IV sporulation protein A"/>
    <property type="match status" value="1"/>
</dbReference>
<dbReference type="EC" id="3.6.1.-" evidence="10"/>
<evidence type="ECO:0000256" key="3">
    <source>
        <dbReference type="ARBA" id="ARBA00022741"/>
    </source>
</evidence>
<keyword evidence="15" id="KW-1185">Reference proteome</keyword>
<dbReference type="Pfam" id="PF20439">
    <property type="entry name" value="SpoIVA_C"/>
    <property type="match status" value="1"/>
</dbReference>
<dbReference type="GO" id="GO:0016887">
    <property type="term" value="F:ATP hydrolysis activity"/>
    <property type="evidence" value="ECO:0007669"/>
    <property type="project" value="InterPro"/>
</dbReference>
<keyword evidence="3 10" id="KW-0547">Nucleotide-binding</keyword>
<evidence type="ECO:0000259" key="13">
    <source>
        <dbReference type="Pfam" id="PF20439"/>
    </source>
</evidence>
<evidence type="ECO:0000256" key="8">
    <source>
        <dbReference type="ARBA" id="ARBA00073701"/>
    </source>
</evidence>
<dbReference type="PIRSF" id="PIRSF007466">
    <property type="entry name" value="SpoIVA"/>
    <property type="match status" value="1"/>
</dbReference>
<sequence>MEKVDIFKDIAERTGGDIYLGVVGAVRTGKSTFIKKFMELAVLPNIKSEADRARAQDELPQSAAGKTIMTTEPKFVPNQAVAVQVDNGLEVNVRLVDCVGYTVPGAKGYEDENGPRMIHTPWYEEPISFHEAAEIGTRKVIQEHSVLGVVITTDGSIGEIPRHDYVEAEERVIAELEEVGKPFIMVLNSSRPHHPETEALREQLSDKYDIPVLTMSVENMREQDVLNVLREALYEFPVLEVNVNLPSWVMVLKENHWLRNDYQEAVKETVKDIKRLRDVDRVVQNFNEFEYIETAGLAGVDMGQGVAEIDLFAPDELYDQVLTEIVGTEVKGKDHLLEMMQEFSDAKREYDQISDALVMVKQTGYGIAAPSLEDMSLDEPEIIRQGARFGVRLKAVAPSIHMIKVDVESEFAPIIGTEKQSEELVRYLMQDFEDDPLSIWNSDIFGRSLSSLVREGIQAKLAMMPENARYKLKETLERIINEGSGGLIAIIL</sequence>
<name>A0A429XY47_9BACI</name>
<accession>A0A429XY47</accession>
<evidence type="ECO:0000256" key="1">
    <source>
        <dbReference type="ARBA" id="ARBA00004496"/>
    </source>
</evidence>
<feature type="domain" description="Stage IV sporulation protein A ATPase" evidence="11">
    <location>
        <begin position="1"/>
        <end position="237"/>
    </location>
</feature>